<dbReference type="Proteomes" id="UP001151088">
    <property type="component" value="Unassembled WGS sequence"/>
</dbReference>
<dbReference type="SUPFAM" id="SSF52540">
    <property type="entry name" value="P-loop containing nucleoside triphosphate hydrolases"/>
    <property type="match status" value="1"/>
</dbReference>
<evidence type="ECO:0000313" key="8">
    <source>
        <dbReference type="EMBL" id="MCS0496555.1"/>
    </source>
</evidence>
<protein>
    <submittedName>
        <fullName evidence="8">ABC transporter ATP-binding protein</fullName>
    </submittedName>
</protein>
<name>A0A9X2PEQ3_9HYPH</name>
<dbReference type="SMART" id="SM00382">
    <property type="entry name" value="AAA"/>
    <property type="match status" value="1"/>
</dbReference>
<dbReference type="GO" id="GO:0005524">
    <property type="term" value="F:ATP binding"/>
    <property type="evidence" value="ECO:0007669"/>
    <property type="project" value="UniProtKB-KW"/>
</dbReference>
<keyword evidence="9" id="KW-1185">Reference proteome</keyword>
<dbReference type="Pfam" id="PF08402">
    <property type="entry name" value="TOBE_2"/>
    <property type="match status" value="1"/>
</dbReference>
<organism evidence="8 9">
    <name type="scientific">Ancylobacter mangrovi</name>
    <dbReference type="NCBI Taxonomy" id="2972472"/>
    <lineage>
        <taxon>Bacteria</taxon>
        <taxon>Pseudomonadati</taxon>
        <taxon>Pseudomonadota</taxon>
        <taxon>Alphaproteobacteria</taxon>
        <taxon>Hyphomicrobiales</taxon>
        <taxon>Xanthobacteraceae</taxon>
        <taxon>Ancylobacter</taxon>
    </lineage>
</organism>
<comment type="subcellular location">
    <subcellularLocation>
        <location evidence="1">Cell inner membrane</location>
        <topology evidence="1">Peripheral membrane protein</topology>
    </subcellularLocation>
</comment>
<dbReference type="AlphaFoldDB" id="A0A9X2PEQ3"/>
<reference evidence="8" key="1">
    <citation type="submission" date="2022-08" db="EMBL/GenBank/DDBJ databases">
        <authorList>
            <person name="Li F."/>
        </authorList>
    </citation>
    <scope>NUCLEOTIDE SEQUENCE</scope>
    <source>
        <strain evidence="8">MQZ15Z-1</strain>
    </source>
</reference>
<dbReference type="GO" id="GO:0016887">
    <property type="term" value="F:ATP hydrolysis activity"/>
    <property type="evidence" value="ECO:0007669"/>
    <property type="project" value="InterPro"/>
</dbReference>
<dbReference type="EMBL" id="JANTHZ010000007">
    <property type="protein sequence ID" value="MCS0496555.1"/>
    <property type="molecule type" value="Genomic_DNA"/>
</dbReference>
<evidence type="ECO:0000256" key="2">
    <source>
        <dbReference type="ARBA" id="ARBA00005417"/>
    </source>
</evidence>
<dbReference type="Pfam" id="PF00005">
    <property type="entry name" value="ABC_tran"/>
    <property type="match status" value="1"/>
</dbReference>
<dbReference type="InterPro" id="IPR003439">
    <property type="entry name" value="ABC_transporter-like_ATP-bd"/>
</dbReference>
<evidence type="ECO:0000256" key="3">
    <source>
        <dbReference type="ARBA" id="ARBA00022448"/>
    </source>
</evidence>
<evidence type="ECO:0000256" key="6">
    <source>
        <dbReference type="SAM" id="MobiDB-lite"/>
    </source>
</evidence>
<dbReference type="InterPro" id="IPR017871">
    <property type="entry name" value="ABC_transporter-like_CS"/>
</dbReference>
<evidence type="ECO:0000256" key="1">
    <source>
        <dbReference type="ARBA" id="ARBA00004417"/>
    </source>
</evidence>
<keyword evidence="4" id="KW-0547">Nucleotide-binding</keyword>
<dbReference type="GO" id="GO:0043190">
    <property type="term" value="C:ATP-binding cassette (ABC) transporter complex"/>
    <property type="evidence" value="ECO:0007669"/>
    <property type="project" value="InterPro"/>
</dbReference>
<sequence length="396" mass="42246">MPTALSDTPARDIAAGTGPRERPAAADALLSLRGVRKSYGGVAVAVEGVDLDLAPGEILTLLGPSGCGKTSTLRIAIGLERASDGEVWLGGQLVDAPARRVFVPPERRNMGMVFQSYAIWPHMSVFENVAYPLQARRRPAAEIKADVDRLLDMTGLSSFADRPGTRLSGGQQQRVAIARGLAAGSGVLLMDEPFSNLDSHLRNHMRAEVKLLQRKLGIAVLFVTHDQSEALALSDRIAVMRAGRIEQIGPPTELYNNPASANVRDFLGENMRLSGRIRARGRDAGLTVELSEGNICLVDGQDHTGGAPVGSPCLLSIRPEHVRVEPAPAGPHTVEPNVVAGRILAMLFLGSAFEASVRLASGAVVTTMLGSDTELKEGQAVRLVLPKLRLHAWPED</sequence>
<evidence type="ECO:0000313" key="9">
    <source>
        <dbReference type="Proteomes" id="UP001151088"/>
    </source>
</evidence>
<evidence type="ECO:0000256" key="4">
    <source>
        <dbReference type="ARBA" id="ARBA00022741"/>
    </source>
</evidence>
<evidence type="ECO:0000256" key="5">
    <source>
        <dbReference type="ARBA" id="ARBA00022840"/>
    </source>
</evidence>
<proteinExistence type="inferred from homology"/>
<dbReference type="PROSITE" id="PS00211">
    <property type="entry name" value="ABC_TRANSPORTER_1"/>
    <property type="match status" value="1"/>
</dbReference>
<dbReference type="PROSITE" id="PS50893">
    <property type="entry name" value="ABC_TRANSPORTER_2"/>
    <property type="match status" value="1"/>
</dbReference>
<dbReference type="PANTHER" id="PTHR42781:SF4">
    <property type="entry name" value="SPERMIDINE_PUTRESCINE IMPORT ATP-BINDING PROTEIN POTA"/>
    <property type="match status" value="1"/>
</dbReference>
<dbReference type="SUPFAM" id="SSF50331">
    <property type="entry name" value="MOP-like"/>
    <property type="match status" value="1"/>
</dbReference>
<dbReference type="PANTHER" id="PTHR42781">
    <property type="entry name" value="SPERMIDINE/PUTRESCINE IMPORT ATP-BINDING PROTEIN POTA"/>
    <property type="match status" value="1"/>
</dbReference>
<dbReference type="InterPro" id="IPR050093">
    <property type="entry name" value="ABC_SmlMolc_Importer"/>
</dbReference>
<dbReference type="GO" id="GO:0140359">
    <property type="term" value="F:ABC-type transporter activity"/>
    <property type="evidence" value="ECO:0007669"/>
    <property type="project" value="UniProtKB-ARBA"/>
</dbReference>
<feature type="region of interest" description="Disordered" evidence="6">
    <location>
        <begin position="1"/>
        <end position="20"/>
    </location>
</feature>
<dbReference type="FunFam" id="3.40.50.300:FF:000042">
    <property type="entry name" value="Maltose/maltodextrin ABC transporter, ATP-binding protein"/>
    <property type="match status" value="1"/>
</dbReference>
<comment type="caution">
    <text evidence="8">The sequence shown here is derived from an EMBL/GenBank/DDBJ whole genome shotgun (WGS) entry which is preliminary data.</text>
</comment>
<dbReference type="InterPro" id="IPR013611">
    <property type="entry name" value="Transp-assoc_OB_typ2"/>
</dbReference>
<dbReference type="InterPro" id="IPR008995">
    <property type="entry name" value="Mo/tungstate-bd_C_term_dom"/>
</dbReference>
<dbReference type="InterPro" id="IPR003593">
    <property type="entry name" value="AAA+_ATPase"/>
</dbReference>
<keyword evidence="3" id="KW-0813">Transport</keyword>
<dbReference type="InterPro" id="IPR027417">
    <property type="entry name" value="P-loop_NTPase"/>
</dbReference>
<gene>
    <name evidence="8" type="ORF">NVS89_15745</name>
</gene>
<keyword evidence="5 8" id="KW-0067">ATP-binding</keyword>
<dbReference type="Gene3D" id="3.40.50.300">
    <property type="entry name" value="P-loop containing nucleotide triphosphate hydrolases"/>
    <property type="match status" value="1"/>
</dbReference>
<feature type="domain" description="ABC transporter" evidence="7">
    <location>
        <begin position="30"/>
        <end position="267"/>
    </location>
</feature>
<comment type="similarity">
    <text evidence="2">Belongs to the ABC transporter superfamily.</text>
</comment>
<dbReference type="RefSeq" id="WP_258733717.1">
    <property type="nucleotide sequence ID" value="NZ_JANTHZ010000007.1"/>
</dbReference>
<evidence type="ECO:0000259" key="7">
    <source>
        <dbReference type="PROSITE" id="PS50893"/>
    </source>
</evidence>
<accession>A0A9X2PEQ3</accession>